<dbReference type="PANTHER" id="PTHR33184">
    <property type="entry name" value="PROTEIN TAPETUM DETERMINANT 1-LIKE-RELATED"/>
    <property type="match status" value="1"/>
</dbReference>
<dbReference type="PANTHER" id="PTHR33184:SF2">
    <property type="entry name" value="APPLE DOMAIN-CONTAINING PROTEIN"/>
    <property type="match status" value="1"/>
</dbReference>
<sequence>MRSRCRVFFWCAMLLLLLVPPPCNCAKRSDPPGLFLHSSKEGLNQSGAEARASKMAAFSHRKAFPHESSSPCTSRDISISQSRDSSSSGIPQFIVQIVNTCTMPRCSPSGIHLHCGWFASARVVNPRSFKRLSYDDCLVNEGEALKSSQVVRFTYSNSFMYPLAFKYAKFC</sequence>
<keyword evidence="5" id="KW-1185">Reference proteome</keyword>
<keyword evidence="1 3" id="KW-0732">Signal</keyword>
<dbReference type="Pfam" id="PF24068">
    <property type="entry name" value="TPD1_C"/>
    <property type="match status" value="1"/>
</dbReference>
<feature type="chain" id="PRO_5044774589" evidence="3">
    <location>
        <begin position="26"/>
        <end position="171"/>
    </location>
</feature>
<name>A0ABD3JWD9_EUCGL</name>
<feature type="compositionally biased region" description="Low complexity" evidence="2">
    <location>
        <begin position="74"/>
        <end position="87"/>
    </location>
</feature>
<evidence type="ECO:0000256" key="3">
    <source>
        <dbReference type="SAM" id="SignalP"/>
    </source>
</evidence>
<feature type="signal peptide" evidence="3">
    <location>
        <begin position="1"/>
        <end position="25"/>
    </location>
</feature>
<feature type="region of interest" description="Disordered" evidence="2">
    <location>
        <begin position="62"/>
        <end position="87"/>
    </location>
</feature>
<reference evidence="4 5" key="1">
    <citation type="submission" date="2024-11" db="EMBL/GenBank/DDBJ databases">
        <title>Chromosome-level genome assembly of Eucalyptus globulus Labill. provides insights into its genome evolution.</title>
        <authorList>
            <person name="Li X."/>
        </authorList>
    </citation>
    <scope>NUCLEOTIDE SEQUENCE [LARGE SCALE GENOMIC DNA]</scope>
    <source>
        <strain evidence="4">CL2024</strain>
        <tissue evidence="4">Fresh tender leaves</tissue>
    </source>
</reference>
<dbReference type="AlphaFoldDB" id="A0ABD3JWD9"/>
<proteinExistence type="predicted"/>
<accession>A0ABD3JWD9</accession>
<comment type="caution">
    <text evidence="4">The sequence shown here is derived from an EMBL/GenBank/DDBJ whole genome shotgun (WGS) entry which is preliminary data.</text>
</comment>
<evidence type="ECO:0000313" key="5">
    <source>
        <dbReference type="Proteomes" id="UP001634007"/>
    </source>
</evidence>
<dbReference type="InterPro" id="IPR040361">
    <property type="entry name" value="TPD1"/>
</dbReference>
<dbReference type="EMBL" id="JBJKBG010000008">
    <property type="protein sequence ID" value="KAL3727800.1"/>
    <property type="molecule type" value="Genomic_DNA"/>
</dbReference>
<organism evidence="4 5">
    <name type="scientific">Eucalyptus globulus</name>
    <name type="common">Tasmanian blue gum</name>
    <dbReference type="NCBI Taxonomy" id="34317"/>
    <lineage>
        <taxon>Eukaryota</taxon>
        <taxon>Viridiplantae</taxon>
        <taxon>Streptophyta</taxon>
        <taxon>Embryophyta</taxon>
        <taxon>Tracheophyta</taxon>
        <taxon>Spermatophyta</taxon>
        <taxon>Magnoliopsida</taxon>
        <taxon>eudicotyledons</taxon>
        <taxon>Gunneridae</taxon>
        <taxon>Pentapetalae</taxon>
        <taxon>rosids</taxon>
        <taxon>malvids</taxon>
        <taxon>Myrtales</taxon>
        <taxon>Myrtaceae</taxon>
        <taxon>Myrtoideae</taxon>
        <taxon>Eucalypteae</taxon>
        <taxon>Eucalyptus</taxon>
    </lineage>
</organism>
<evidence type="ECO:0000256" key="2">
    <source>
        <dbReference type="SAM" id="MobiDB-lite"/>
    </source>
</evidence>
<gene>
    <name evidence="4" type="ORF">ACJRO7_032532</name>
</gene>
<evidence type="ECO:0000256" key="1">
    <source>
        <dbReference type="ARBA" id="ARBA00022729"/>
    </source>
</evidence>
<protein>
    <submittedName>
        <fullName evidence="4">Uncharacterized protein</fullName>
    </submittedName>
</protein>
<evidence type="ECO:0000313" key="4">
    <source>
        <dbReference type="EMBL" id="KAL3727800.1"/>
    </source>
</evidence>
<dbReference type="Proteomes" id="UP001634007">
    <property type="component" value="Unassembled WGS sequence"/>
</dbReference>